<protein>
    <submittedName>
        <fullName evidence="1">Uncharacterized protein</fullName>
    </submittedName>
</protein>
<dbReference type="Proteomes" id="UP001055879">
    <property type="component" value="Linkage Group LG06"/>
</dbReference>
<reference evidence="2" key="1">
    <citation type="journal article" date="2022" name="Mol. Ecol. Resour.">
        <title>The genomes of chicory, endive, great burdock and yacon provide insights into Asteraceae palaeo-polyploidization history and plant inulin production.</title>
        <authorList>
            <person name="Fan W."/>
            <person name="Wang S."/>
            <person name="Wang H."/>
            <person name="Wang A."/>
            <person name="Jiang F."/>
            <person name="Liu H."/>
            <person name="Zhao H."/>
            <person name="Xu D."/>
            <person name="Zhang Y."/>
        </authorList>
    </citation>
    <scope>NUCLEOTIDE SEQUENCE [LARGE SCALE GENOMIC DNA]</scope>
    <source>
        <strain evidence="2">cv. Niubang</strain>
    </source>
</reference>
<sequence>MATDNVHSLPKIRIKVGKKSERLLKKTNQDDNVPLRNIIEEAKKQSDPKVSKEGDKVEEQMQTVQTKQTVEGMVLNASGIEKEKVNMTREMIKKRKKTDKVSISKDSNPTGDKNEEQMHIVQAKERCAGIDPKESVTEKGDKNEEQMHIVQAKERCAGIDPKESVTEKGDKNEEQMHIVQAKERCAGIDPKESVTEKDDQPPKKKIKATAKSDKKVAITQKSPNTRSAAKNKSVGKSKGNEKKVINSSVRSLSLTKGNKKVVRKNKEKLLYVDSTICSTPDVVRRRPSIGSWDTDLLKRRETAEIDRGGFGLGKVVEKQTEEDIMEGYINRLHEKLSWMIAEKITIEATLNEALSKFPDAEYFVEFKEKLESLFMDGQKNMDDEVEISLNKRTPDVTCDSGNDNDVNAEEVSNQADKTNPEPPKESVQLQKEIGVQQADATIDDPYAPSQYWYSPRFIDSCDKTIERITRVDATGAPSFSLDFSPMEREKTQIQTTKTIEAEVGEGARRALNLGQHLRSPYVKRIVDISALQNKDEKMVCNWIRAGLEPSNEVVSETTSFKTFRGAMEALVAGLPIPVNVIDNWIFVLNDEEKYRSDEAMRRIFFNTKVMVGIMNETLQMQTCFDMFTANLTAAAPLKETVTMRNVDLILLSDINNHRPKVIAHSENFNALSDGEKIELYEVAQKTRGERLKSYKI</sequence>
<evidence type="ECO:0000313" key="2">
    <source>
        <dbReference type="Proteomes" id="UP001055879"/>
    </source>
</evidence>
<comment type="caution">
    <text evidence="1">The sequence shown here is derived from an EMBL/GenBank/DDBJ whole genome shotgun (WGS) entry which is preliminary data.</text>
</comment>
<gene>
    <name evidence="1" type="ORF">L6452_19044</name>
</gene>
<proteinExistence type="predicted"/>
<reference evidence="1 2" key="2">
    <citation type="journal article" date="2022" name="Mol. Ecol. Resour.">
        <title>The genomes of chicory, endive, great burdock and yacon provide insights into Asteraceae paleo-polyploidization history and plant inulin production.</title>
        <authorList>
            <person name="Fan W."/>
            <person name="Wang S."/>
            <person name="Wang H."/>
            <person name="Wang A."/>
            <person name="Jiang F."/>
            <person name="Liu H."/>
            <person name="Zhao H."/>
            <person name="Xu D."/>
            <person name="Zhang Y."/>
        </authorList>
    </citation>
    <scope>NUCLEOTIDE SEQUENCE [LARGE SCALE GENOMIC DNA]</scope>
    <source>
        <strain evidence="2">cv. Niubang</strain>
    </source>
</reference>
<name>A0ACB9B6X7_ARCLA</name>
<organism evidence="1 2">
    <name type="scientific">Arctium lappa</name>
    <name type="common">Greater burdock</name>
    <name type="synonym">Lappa major</name>
    <dbReference type="NCBI Taxonomy" id="4217"/>
    <lineage>
        <taxon>Eukaryota</taxon>
        <taxon>Viridiplantae</taxon>
        <taxon>Streptophyta</taxon>
        <taxon>Embryophyta</taxon>
        <taxon>Tracheophyta</taxon>
        <taxon>Spermatophyta</taxon>
        <taxon>Magnoliopsida</taxon>
        <taxon>eudicotyledons</taxon>
        <taxon>Gunneridae</taxon>
        <taxon>Pentapetalae</taxon>
        <taxon>asterids</taxon>
        <taxon>campanulids</taxon>
        <taxon>Asterales</taxon>
        <taxon>Asteraceae</taxon>
        <taxon>Carduoideae</taxon>
        <taxon>Cardueae</taxon>
        <taxon>Arctiinae</taxon>
        <taxon>Arctium</taxon>
    </lineage>
</organism>
<dbReference type="EMBL" id="CM042052">
    <property type="protein sequence ID" value="KAI3718187.1"/>
    <property type="molecule type" value="Genomic_DNA"/>
</dbReference>
<keyword evidence="2" id="KW-1185">Reference proteome</keyword>
<evidence type="ECO:0000313" key="1">
    <source>
        <dbReference type="EMBL" id="KAI3718187.1"/>
    </source>
</evidence>
<accession>A0ACB9B6X7</accession>